<gene>
    <name evidence="3" type="ORF">D9758_013494</name>
</gene>
<proteinExistence type="predicted"/>
<keyword evidence="2" id="KW-1133">Transmembrane helix</keyword>
<organism evidence="3 4">
    <name type="scientific">Tetrapyrgos nigripes</name>
    <dbReference type="NCBI Taxonomy" id="182062"/>
    <lineage>
        <taxon>Eukaryota</taxon>
        <taxon>Fungi</taxon>
        <taxon>Dikarya</taxon>
        <taxon>Basidiomycota</taxon>
        <taxon>Agaricomycotina</taxon>
        <taxon>Agaricomycetes</taxon>
        <taxon>Agaricomycetidae</taxon>
        <taxon>Agaricales</taxon>
        <taxon>Marasmiineae</taxon>
        <taxon>Marasmiaceae</taxon>
        <taxon>Tetrapyrgos</taxon>
    </lineage>
</organism>
<feature type="region of interest" description="Disordered" evidence="1">
    <location>
        <begin position="324"/>
        <end position="358"/>
    </location>
</feature>
<evidence type="ECO:0000256" key="2">
    <source>
        <dbReference type="SAM" id="Phobius"/>
    </source>
</evidence>
<dbReference type="OrthoDB" id="3127385at2759"/>
<comment type="caution">
    <text evidence="3">The sequence shown here is derived from an EMBL/GenBank/DDBJ whole genome shotgun (WGS) entry which is preliminary data.</text>
</comment>
<feature type="transmembrane region" description="Helical" evidence="2">
    <location>
        <begin position="360"/>
        <end position="382"/>
    </location>
</feature>
<dbReference type="AlphaFoldDB" id="A0A8H5D0U0"/>
<keyword evidence="2" id="KW-0472">Membrane</keyword>
<feature type="region of interest" description="Disordered" evidence="1">
    <location>
        <begin position="199"/>
        <end position="220"/>
    </location>
</feature>
<protein>
    <submittedName>
        <fullName evidence="3">Uncharacterized protein</fullName>
    </submittedName>
</protein>
<feature type="compositionally biased region" description="Polar residues" evidence="1">
    <location>
        <begin position="458"/>
        <end position="468"/>
    </location>
</feature>
<feature type="compositionally biased region" description="Polar residues" evidence="1">
    <location>
        <begin position="324"/>
        <end position="343"/>
    </location>
</feature>
<keyword evidence="2" id="KW-0812">Transmembrane</keyword>
<feature type="compositionally biased region" description="Polar residues" evidence="1">
    <location>
        <begin position="280"/>
        <end position="291"/>
    </location>
</feature>
<feature type="region of interest" description="Disordered" evidence="1">
    <location>
        <begin position="272"/>
        <end position="291"/>
    </location>
</feature>
<sequence length="509" mass="54863">MSIIWAVADDDDSRVNYTGQWSSSSPQTLLDASVNLSAGRSFFALNNTLHGTSSNNASFTFNFNGTSPSPKVYGSIANDAQFKIECSLDDLRGHPSEWGGNQSLLPNSIINNVLICASPPGLKPSGTHQLSIRVFDVSKGALSTGVDVFYLDYIAYTPLSDAPVDGEYVLVGNLEGATSPPPVSPSSCDIICPEIITSTSAPTTPSPTPMSPLGDSARLESSPGWEAFQNGTLGTKFPGSTLTLTFNGTEVGMLADSFGALNSSNAVTYQLDDQPPVGLRSTSPNPGSGNETLINPDKFLLKCTSLFPDPWFEVQFFTNTLTSNVDSSHSGTSTPVPHTSETSDPIAPTSSDHHSRGGEIGGIAGGLSAFLILALLSSWICLNWKKTRKEKMLEPTPFVVVAGPDFNQYENRGSHGIPSSKHLHYAGSRDHHESDDMLNRLRWGNLKLQQRVAILLGRSQSSLQPSTPENRRTRERRIHTDSGWRMGQDDLTSDHSDETEEVPPNYTEV</sequence>
<evidence type="ECO:0000313" key="4">
    <source>
        <dbReference type="Proteomes" id="UP000559256"/>
    </source>
</evidence>
<evidence type="ECO:0000313" key="3">
    <source>
        <dbReference type="EMBL" id="KAF5351435.1"/>
    </source>
</evidence>
<accession>A0A8H5D0U0</accession>
<dbReference type="EMBL" id="JAACJM010000070">
    <property type="protein sequence ID" value="KAF5351435.1"/>
    <property type="molecule type" value="Genomic_DNA"/>
</dbReference>
<keyword evidence="4" id="KW-1185">Reference proteome</keyword>
<feature type="region of interest" description="Disordered" evidence="1">
    <location>
        <begin position="457"/>
        <end position="509"/>
    </location>
</feature>
<name>A0A8H5D0U0_9AGAR</name>
<evidence type="ECO:0000256" key="1">
    <source>
        <dbReference type="SAM" id="MobiDB-lite"/>
    </source>
</evidence>
<dbReference type="Proteomes" id="UP000559256">
    <property type="component" value="Unassembled WGS sequence"/>
</dbReference>
<reference evidence="3 4" key="1">
    <citation type="journal article" date="2020" name="ISME J.">
        <title>Uncovering the hidden diversity of litter-decomposition mechanisms in mushroom-forming fungi.</title>
        <authorList>
            <person name="Floudas D."/>
            <person name="Bentzer J."/>
            <person name="Ahren D."/>
            <person name="Johansson T."/>
            <person name="Persson P."/>
            <person name="Tunlid A."/>
        </authorList>
    </citation>
    <scope>NUCLEOTIDE SEQUENCE [LARGE SCALE GENOMIC DNA]</scope>
    <source>
        <strain evidence="3 4">CBS 291.85</strain>
    </source>
</reference>